<evidence type="ECO:0000256" key="1">
    <source>
        <dbReference type="ARBA" id="ARBA00001931"/>
    </source>
</evidence>
<dbReference type="Pfam" id="PF01011">
    <property type="entry name" value="PQQ"/>
    <property type="match status" value="1"/>
</dbReference>
<evidence type="ECO:0000313" key="5">
    <source>
        <dbReference type="EMBL" id="CAI8042854.1"/>
    </source>
</evidence>
<dbReference type="SMART" id="SM00564">
    <property type="entry name" value="PQQ"/>
    <property type="match status" value="3"/>
</dbReference>
<gene>
    <name evidence="5" type="ORF">GBAR_LOCUS23762</name>
</gene>
<organism evidence="5 6">
    <name type="scientific">Geodia barretti</name>
    <name type="common">Barrett's horny sponge</name>
    <dbReference type="NCBI Taxonomy" id="519541"/>
    <lineage>
        <taxon>Eukaryota</taxon>
        <taxon>Metazoa</taxon>
        <taxon>Porifera</taxon>
        <taxon>Demospongiae</taxon>
        <taxon>Heteroscleromorpha</taxon>
        <taxon>Tetractinellida</taxon>
        <taxon>Astrophorina</taxon>
        <taxon>Geodiidae</taxon>
        <taxon>Geodia</taxon>
    </lineage>
</organism>
<dbReference type="InterPro" id="IPR018391">
    <property type="entry name" value="PQQ_b-propeller_rpt"/>
</dbReference>
<feature type="domain" description="Pyrrolo-quinoline quinone repeat" evidence="4">
    <location>
        <begin position="5"/>
        <end position="294"/>
    </location>
</feature>
<protein>
    <submittedName>
        <fullName evidence="5">Quinohemoprotein alcohol dehydrogenase ADH IIB</fullName>
    </submittedName>
</protein>
<keyword evidence="3" id="KW-0560">Oxidoreductase</keyword>
<dbReference type="Proteomes" id="UP001174909">
    <property type="component" value="Unassembled WGS sequence"/>
</dbReference>
<reference evidence="5" key="1">
    <citation type="submission" date="2023-03" db="EMBL/GenBank/DDBJ databases">
        <authorList>
            <person name="Steffen K."/>
            <person name="Cardenas P."/>
        </authorList>
    </citation>
    <scope>NUCLEOTIDE SEQUENCE</scope>
</reference>
<name>A0AA35T7S7_GEOBA</name>
<dbReference type="EMBL" id="CASHTH010003286">
    <property type="protein sequence ID" value="CAI8042854.1"/>
    <property type="molecule type" value="Genomic_DNA"/>
</dbReference>
<dbReference type="SUPFAM" id="SSF50998">
    <property type="entry name" value="Quinoprotein alcohol dehydrogenase-like"/>
    <property type="match status" value="1"/>
</dbReference>
<comment type="similarity">
    <text evidence="2">Belongs to the bacterial PQQ dehydrogenase family.</text>
</comment>
<sequence length="366" mass="40330">MNNGSAEAIPIVHDGVMYIVEPGAVVRAVDATNGDSVWEYRHDAGDAAGRARTKTLAIYGDVILYTAPDGYIVALDAVNGEVRWQTYAGEADHTSGPVAVNGKVISGRACARTRESCFIAAHDIETGEELWKFFTVPGPGEPGYETWGNPSPETHDRNMASTWGLPGSYDPETNTVLWGVANPMPNTRAARHDGEVDTIPRTSPSDLYSNSTLALDPDTGELKWYFQHLPGDDWDEDYTNERILTTIRFNPDPEYVKWFNPNVPRGEERDATVMVGEGGGIFVNDRRTGEFLWATPFPFDTERFLISNIDGATGRTELNWDLVLEGFAGENHLTLLLQHGPVSAVFRHPDNSLYIPMSTPLNIVDS</sequence>
<evidence type="ECO:0000256" key="3">
    <source>
        <dbReference type="ARBA" id="ARBA00023002"/>
    </source>
</evidence>
<dbReference type="PANTHER" id="PTHR32303">
    <property type="entry name" value="QUINOPROTEIN ALCOHOL DEHYDROGENASE (CYTOCHROME C)"/>
    <property type="match status" value="1"/>
</dbReference>
<proteinExistence type="inferred from homology"/>
<evidence type="ECO:0000256" key="2">
    <source>
        <dbReference type="ARBA" id="ARBA00008156"/>
    </source>
</evidence>
<dbReference type="InterPro" id="IPR011047">
    <property type="entry name" value="Quinoprotein_ADH-like_sf"/>
</dbReference>
<dbReference type="InterPro" id="IPR002372">
    <property type="entry name" value="PQQ_rpt_dom"/>
</dbReference>
<dbReference type="GO" id="GO:0016491">
    <property type="term" value="F:oxidoreductase activity"/>
    <property type="evidence" value="ECO:0007669"/>
    <property type="project" value="UniProtKB-KW"/>
</dbReference>
<evidence type="ECO:0000259" key="4">
    <source>
        <dbReference type="Pfam" id="PF01011"/>
    </source>
</evidence>
<comment type="caution">
    <text evidence="5">The sequence shown here is derived from an EMBL/GenBank/DDBJ whole genome shotgun (WGS) entry which is preliminary data.</text>
</comment>
<dbReference type="Gene3D" id="2.140.10.10">
    <property type="entry name" value="Quinoprotein alcohol dehydrogenase-like superfamily"/>
    <property type="match status" value="1"/>
</dbReference>
<evidence type="ECO:0000313" key="6">
    <source>
        <dbReference type="Proteomes" id="UP001174909"/>
    </source>
</evidence>
<accession>A0AA35T7S7</accession>
<keyword evidence="6" id="KW-1185">Reference proteome</keyword>
<dbReference type="AlphaFoldDB" id="A0AA35T7S7"/>
<comment type="cofactor">
    <cofactor evidence="1">
        <name>pyrroloquinoline quinone</name>
        <dbReference type="ChEBI" id="CHEBI:58442"/>
    </cofactor>
</comment>